<organism evidence="1 2">
    <name type="scientific">Rhizophagus irregularis</name>
    <dbReference type="NCBI Taxonomy" id="588596"/>
    <lineage>
        <taxon>Eukaryota</taxon>
        <taxon>Fungi</taxon>
        <taxon>Fungi incertae sedis</taxon>
        <taxon>Mucoromycota</taxon>
        <taxon>Glomeromycotina</taxon>
        <taxon>Glomeromycetes</taxon>
        <taxon>Glomerales</taxon>
        <taxon>Glomeraceae</taxon>
        <taxon>Rhizophagus</taxon>
    </lineage>
</organism>
<dbReference type="VEuPathDB" id="FungiDB:RhiirFUN_026451"/>
<evidence type="ECO:0000313" key="1">
    <source>
        <dbReference type="EMBL" id="PKK49542.1"/>
    </source>
</evidence>
<accession>A0A2N1LJH9</accession>
<evidence type="ECO:0000313" key="2">
    <source>
        <dbReference type="Proteomes" id="UP000233469"/>
    </source>
</evidence>
<name>A0A2N1LJH9_9GLOM</name>
<dbReference type="EMBL" id="LLXL01008568">
    <property type="protein sequence ID" value="PKK49542.1"/>
    <property type="molecule type" value="Genomic_DNA"/>
</dbReference>
<sequence>MINNSLPPELLEKIFKIALKANSLIWDEVDLYSHYNKKKFQMYKHLIKPGIVCEKYIRKLNMDEVKLWPICIVKMLQAYPSNIQKLNIKDYQYYSKKDDVRDLLSKILHILPNLRKLDIRYRGSSQNS</sequence>
<proteinExistence type="predicted"/>
<dbReference type="AlphaFoldDB" id="A0A2N1LJH9"/>
<reference evidence="1 2" key="1">
    <citation type="submission" date="2016-04" db="EMBL/GenBank/DDBJ databases">
        <title>Genome analyses suggest a sexual origin of heterokaryosis in a supposedly ancient asexual fungus.</title>
        <authorList>
            <person name="Ropars J."/>
            <person name="Sedzielewska K."/>
            <person name="Noel J."/>
            <person name="Charron P."/>
            <person name="Farinelli L."/>
            <person name="Marton T."/>
            <person name="Kruger M."/>
            <person name="Pelin A."/>
            <person name="Brachmann A."/>
            <person name="Corradi N."/>
        </authorList>
    </citation>
    <scope>NUCLEOTIDE SEQUENCE [LARGE SCALE GENOMIC DNA]</scope>
    <source>
        <strain evidence="1 2">C2</strain>
    </source>
</reference>
<reference evidence="1 2" key="2">
    <citation type="submission" date="2017-10" db="EMBL/GenBank/DDBJ databases">
        <title>Extensive intraspecific genome diversity in a model arbuscular mycorrhizal fungus.</title>
        <authorList>
            <person name="Chen E.C.H."/>
            <person name="Morin E."/>
            <person name="Baudet D."/>
            <person name="Noel J."/>
            <person name="Ndikumana S."/>
            <person name="Charron P."/>
            <person name="St-Onge C."/>
            <person name="Giorgi J."/>
            <person name="Grigoriev I.V."/>
            <person name="Roux C."/>
            <person name="Martin F.M."/>
            <person name="Corradi N."/>
        </authorList>
    </citation>
    <scope>NUCLEOTIDE SEQUENCE [LARGE SCALE GENOMIC DNA]</scope>
    <source>
        <strain evidence="1 2">C2</strain>
    </source>
</reference>
<dbReference type="Proteomes" id="UP000233469">
    <property type="component" value="Unassembled WGS sequence"/>
</dbReference>
<gene>
    <name evidence="1" type="ORF">RhiirC2_803455</name>
</gene>
<comment type="caution">
    <text evidence="1">The sequence shown here is derived from an EMBL/GenBank/DDBJ whole genome shotgun (WGS) entry which is preliminary data.</text>
</comment>
<protein>
    <submittedName>
        <fullName evidence="1">Uncharacterized protein</fullName>
    </submittedName>
</protein>
<dbReference type="VEuPathDB" id="FungiDB:RhiirA1_507800"/>